<name>U6M7D3_EIMMA</name>
<dbReference type="Proteomes" id="UP000030763">
    <property type="component" value="Unassembled WGS sequence"/>
</dbReference>
<reference evidence="1" key="2">
    <citation type="submission" date="2013-10" db="EMBL/GenBank/DDBJ databases">
        <authorList>
            <person name="Aslett M."/>
        </authorList>
    </citation>
    <scope>NUCLEOTIDE SEQUENCE [LARGE SCALE GENOMIC DNA]</scope>
    <source>
        <strain evidence="1">Weybridge</strain>
    </source>
</reference>
<gene>
    <name evidence="1" type="ORF">EMWEY_00060020</name>
</gene>
<accession>U6M7D3</accession>
<dbReference type="VEuPathDB" id="ToxoDB:EMWEY_00060020"/>
<evidence type="ECO:0000313" key="1">
    <source>
        <dbReference type="EMBL" id="CDJ60112.1"/>
    </source>
</evidence>
<dbReference type="GeneID" id="25339988"/>
<proteinExistence type="predicted"/>
<protein>
    <submittedName>
        <fullName evidence="1">Uncharacterized protein</fullName>
    </submittedName>
</protein>
<dbReference type="RefSeq" id="XP_013336757.1">
    <property type="nucleotide sequence ID" value="XM_013481303.1"/>
</dbReference>
<dbReference type="EMBL" id="HG721328">
    <property type="protein sequence ID" value="CDJ60112.1"/>
    <property type="molecule type" value="Genomic_DNA"/>
</dbReference>
<dbReference type="AlphaFoldDB" id="U6M7D3"/>
<evidence type="ECO:0000313" key="2">
    <source>
        <dbReference type="Proteomes" id="UP000030763"/>
    </source>
</evidence>
<sequence length="70" mass="7781">MCTSSAIAVRCDLSSHLSPLVTLPGLTGDEPQSSGAEYDSKLKRIQLQQWWECAFRLTPDWRIDASLTAK</sequence>
<keyword evidence="2" id="KW-1185">Reference proteome</keyword>
<reference evidence="1" key="1">
    <citation type="submission" date="2013-10" db="EMBL/GenBank/DDBJ databases">
        <title>Genomic analysis of the causative agents of coccidiosis in chickens.</title>
        <authorList>
            <person name="Reid A.J."/>
            <person name="Blake D."/>
            <person name="Billington K."/>
            <person name="Browne H."/>
            <person name="Dunn M."/>
            <person name="Hung S."/>
            <person name="Kawahara F."/>
            <person name="Miranda-Saavedra D."/>
            <person name="Mourier T."/>
            <person name="Nagra H."/>
            <person name="Otto T.D."/>
            <person name="Rawlings N."/>
            <person name="Sanchez A."/>
            <person name="Sanders M."/>
            <person name="Subramaniam C."/>
            <person name="Tay Y."/>
            <person name="Dear P."/>
            <person name="Doerig C."/>
            <person name="Gruber A."/>
            <person name="Parkinson J."/>
            <person name="Shirley M."/>
            <person name="Wan K.L."/>
            <person name="Berriman M."/>
            <person name="Tomley F."/>
            <person name="Pain A."/>
        </authorList>
    </citation>
    <scope>NUCLEOTIDE SEQUENCE [LARGE SCALE GENOMIC DNA]</scope>
    <source>
        <strain evidence="1">Weybridge</strain>
    </source>
</reference>
<organism evidence="1 2">
    <name type="scientific">Eimeria maxima</name>
    <name type="common">Coccidian parasite</name>
    <dbReference type="NCBI Taxonomy" id="5804"/>
    <lineage>
        <taxon>Eukaryota</taxon>
        <taxon>Sar</taxon>
        <taxon>Alveolata</taxon>
        <taxon>Apicomplexa</taxon>
        <taxon>Conoidasida</taxon>
        <taxon>Coccidia</taxon>
        <taxon>Eucoccidiorida</taxon>
        <taxon>Eimeriorina</taxon>
        <taxon>Eimeriidae</taxon>
        <taxon>Eimeria</taxon>
    </lineage>
</organism>